<protein>
    <submittedName>
        <fullName evidence="4">Response regulator receiver domain-containing protein</fullName>
    </submittedName>
</protein>
<dbReference type="Proteomes" id="UP000183275">
    <property type="component" value="Unassembled WGS sequence"/>
</dbReference>
<sequence length="161" mass="18154">MALQNHRPMSKSGTSQPESAQILLVEDNPGDVRLTKEAFKQGRIENDLYVVSDGVEALDFLSQRGDYEDAPRPDLILLDLNLPGKDGEEVLEELKDDPTLRSIPVIVLTSSRAEEDVVKSYELHANAYLTKPVDPDEFIETVRAFEKFWFSVVRLPPEVDN</sequence>
<reference evidence="5" key="1">
    <citation type="submission" date="2016-10" db="EMBL/GenBank/DDBJ databases">
        <authorList>
            <person name="Varghese N."/>
        </authorList>
    </citation>
    <scope>NUCLEOTIDE SEQUENCE [LARGE SCALE GENOMIC DNA]</scope>
    <source>
        <strain evidence="5">CGMCC 1.12284</strain>
    </source>
</reference>
<gene>
    <name evidence="4" type="ORF">SAMN05216285_1950</name>
</gene>
<evidence type="ECO:0000313" key="4">
    <source>
        <dbReference type="EMBL" id="SEW03108.1"/>
    </source>
</evidence>
<feature type="domain" description="Response regulatory" evidence="3">
    <location>
        <begin position="21"/>
        <end position="146"/>
    </location>
</feature>
<dbReference type="InterPro" id="IPR052893">
    <property type="entry name" value="TCS_response_regulator"/>
</dbReference>
<dbReference type="Gene3D" id="3.40.50.2300">
    <property type="match status" value="1"/>
</dbReference>
<dbReference type="PANTHER" id="PTHR44520">
    <property type="entry name" value="RESPONSE REGULATOR RCP1-RELATED"/>
    <property type="match status" value="1"/>
</dbReference>
<dbReference type="PANTHER" id="PTHR44520:SF2">
    <property type="entry name" value="RESPONSE REGULATOR RCP1"/>
    <property type="match status" value="1"/>
</dbReference>
<dbReference type="STRING" id="1202768.SAMN05216285_1950"/>
<evidence type="ECO:0000256" key="2">
    <source>
        <dbReference type="SAM" id="MobiDB-lite"/>
    </source>
</evidence>
<dbReference type="InterPro" id="IPR011006">
    <property type="entry name" value="CheY-like_superfamily"/>
</dbReference>
<feature type="region of interest" description="Disordered" evidence="2">
    <location>
        <begin position="1"/>
        <end position="20"/>
    </location>
</feature>
<dbReference type="GO" id="GO:0000160">
    <property type="term" value="P:phosphorelay signal transduction system"/>
    <property type="evidence" value="ECO:0007669"/>
    <property type="project" value="InterPro"/>
</dbReference>
<dbReference type="eggNOG" id="arCOG02589">
    <property type="taxonomic scope" value="Archaea"/>
</dbReference>
<evidence type="ECO:0000313" key="5">
    <source>
        <dbReference type="Proteomes" id="UP000183275"/>
    </source>
</evidence>
<keyword evidence="1" id="KW-0597">Phosphoprotein</keyword>
<proteinExistence type="predicted"/>
<dbReference type="EMBL" id="FOIS01000002">
    <property type="protein sequence ID" value="SEW03108.1"/>
    <property type="molecule type" value="Genomic_DNA"/>
</dbReference>
<name>A0A1I0NNT9_9EURY</name>
<evidence type="ECO:0000256" key="1">
    <source>
        <dbReference type="PROSITE-ProRule" id="PRU00169"/>
    </source>
</evidence>
<dbReference type="SMART" id="SM00448">
    <property type="entry name" value="REC"/>
    <property type="match status" value="1"/>
</dbReference>
<dbReference type="PROSITE" id="PS50110">
    <property type="entry name" value="RESPONSE_REGULATORY"/>
    <property type="match status" value="1"/>
</dbReference>
<accession>A0A1I0NNT9</accession>
<dbReference type="CDD" id="cd17557">
    <property type="entry name" value="REC_Rcp-like"/>
    <property type="match status" value="1"/>
</dbReference>
<dbReference type="Pfam" id="PF00072">
    <property type="entry name" value="Response_reg"/>
    <property type="match status" value="1"/>
</dbReference>
<evidence type="ECO:0000259" key="3">
    <source>
        <dbReference type="PROSITE" id="PS50110"/>
    </source>
</evidence>
<keyword evidence="5" id="KW-1185">Reference proteome</keyword>
<dbReference type="AlphaFoldDB" id="A0A1I0NNT9"/>
<dbReference type="SUPFAM" id="SSF52172">
    <property type="entry name" value="CheY-like"/>
    <property type="match status" value="1"/>
</dbReference>
<feature type="modified residue" description="4-aspartylphosphate" evidence="1">
    <location>
        <position position="79"/>
    </location>
</feature>
<dbReference type="InterPro" id="IPR001789">
    <property type="entry name" value="Sig_transdc_resp-reg_receiver"/>
</dbReference>
<organism evidence="4 5">
    <name type="scientific">Natrinema salifodinae</name>
    <dbReference type="NCBI Taxonomy" id="1202768"/>
    <lineage>
        <taxon>Archaea</taxon>
        <taxon>Methanobacteriati</taxon>
        <taxon>Methanobacteriota</taxon>
        <taxon>Stenosarchaea group</taxon>
        <taxon>Halobacteria</taxon>
        <taxon>Halobacteriales</taxon>
        <taxon>Natrialbaceae</taxon>
        <taxon>Natrinema</taxon>
    </lineage>
</organism>